<sequence length="77" mass="8937">MAEESFMHRYITTLLDSQEEAPMKCLCCLLSTIGSKLDCDKAKCHMDKYLRQMEQILKVGKTSSRICFIVKDIMDLR</sequence>
<dbReference type="AlphaFoldDB" id="A0A9Q1FQX2"/>
<accession>A0A9Q1FQX2</accession>
<organism evidence="2 3">
    <name type="scientific">Synaphobranchus kaupii</name>
    <name type="common">Kaup's arrowtooth eel</name>
    <dbReference type="NCBI Taxonomy" id="118154"/>
    <lineage>
        <taxon>Eukaryota</taxon>
        <taxon>Metazoa</taxon>
        <taxon>Chordata</taxon>
        <taxon>Craniata</taxon>
        <taxon>Vertebrata</taxon>
        <taxon>Euteleostomi</taxon>
        <taxon>Actinopterygii</taxon>
        <taxon>Neopterygii</taxon>
        <taxon>Teleostei</taxon>
        <taxon>Anguilliformes</taxon>
        <taxon>Synaphobranchidae</taxon>
        <taxon>Synaphobranchus</taxon>
    </lineage>
</organism>
<dbReference type="SUPFAM" id="SSF48371">
    <property type="entry name" value="ARM repeat"/>
    <property type="match status" value="1"/>
</dbReference>
<dbReference type="Pfam" id="PF02854">
    <property type="entry name" value="MIF4G"/>
    <property type="match status" value="1"/>
</dbReference>
<protein>
    <recommendedName>
        <fullName evidence="1">MIF4G domain-containing protein</fullName>
    </recommendedName>
</protein>
<dbReference type="Proteomes" id="UP001152622">
    <property type="component" value="Chromosome 4"/>
</dbReference>
<gene>
    <name evidence="2" type="ORF">SKAU_G00133720</name>
</gene>
<dbReference type="GO" id="GO:0003729">
    <property type="term" value="F:mRNA binding"/>
    <property type="evidence" value="ECO:0007669"/>
    <property type="project" value="TreeGrafter"/>
</dbReference>
<dbReference type="GO" id="GO:0003743">
    <property type="term" value="F:translation initiation factor activity"/>
    <property type="evidence" value="ECO:0007669"/>
    <property type="project" value="TreeGrafter"/>
</dbReference>
<comment type="caution">
    <text evidence="2">The sequence shown here is derived from an EMBL/GenBank/DDBJ whole genome shotgun (WGS) entry which is preliminary data.</text>
</comment>
<dbReference type="EMBL" id="JAINUF010000004">
    <property type="protein sequence ID" value="KAJ8364541.1"/>
    <property type="molecule type" value="Genomic_DNA"/>
</dbReference>
<dbReference type="InterPro" id="IPR003890">
    <property type="entry name" value="MIF4G-like_typ-3"/>
</dbReference>
<evidence type="ECO:0000259" key="1">
    <source>
        <dbReference type="Pfam" id="PF02854"/>
    </source>
</evidence>
<dbReference type="GO" id="GO:0016281">
    <property type="term" value="C:eukaryotic translation initiation factor 4F complex"/>
    <property type="evidence" value="ECO:0007669"/>
    <property type="project" value="TreeGrafter"/>
</dbReference>
<proteinExistence type="predicted"/>
<dbReference type="PANTHER" id="PTHR23253">
    <property type="entry name" value="EUKARYOTIC TRANSLATION INITIATION FACTOR 4 GAMMA"/>
    <property type="match status" value="1"/>
</dbReference>
<reference evidence="2" key="1">
    <citation type="journal article" date="2023" name="Science">
        <title>Genome structures resolve the early diversification of teleost fishes.</title>
        <authorList>
            <person name="Parey E."/>
            <person name="Louis A."/>
            <person name="Montfort J."/>
            <person name="Bouchez O."/>
            <person name="Roques C."/>
            <person name="Iampietro C."/>
            <person name="Lluch J."/>
            <person name="Castinel A."/>
            <person name="Donnadieu C."/>
            <person name="Desvignes T."/>
            <person name="Floi Bucao C."/>
            <person name="Jouanno E."/>
            <person name="Wen M."/>
            <person name="Mejri S."/>
            <person name="Dirks R."/>
            <person name="Jansen H."/>
            <person name="Henkel C."/>
            <person name="Chen W.J."/>
            <person name="Zahm M."/>
            <person name="Cabau C."/>
            <person name="Klopp C."/>
            <person name="Thompson A.W."/>
            <person name="Robinson-Rechavi M."/>
            <person name="Braasch I."/>
            <person name="Lecointre G."/>
            <person name="Bobe J."/>
            <person name="Postlethwait J.H."/>
            <person name="Berthelot C."/>
            <person name="Roest Crollius H."/>
            <person name="Guiguen Y."/>
        </authorList>
    </citation>
    <scope>NUCLEOTIDE SEQUENCE</scope>
    <source>
        <strain evidence="2">WJC10195</strain>
    </source>
</reference>
<feature type="domain" description="MIF4G" evidence="1">
    <location>
        <begin position="3"/>
        <end position="77"/>
    </location>
</feature>
<dbReference type="Gene3D" id="1.25.40.180">
    <property type="match status" value="1"/>
</dbReference>
<evidence type="ECO:0000313" key="3">
    <source>
        <dbReference type="Proteomes" id="UP001152622"/>
    </source>
</evidence>
<name>A0A9Q1FQX2_SYNKA</name>
<dbReference type="PANTHER" id="PTHR23253:SF78">
    <property type="entry name" value="EUKARYOTIC TRANSLATION INITIATION FACTOR 4G1, ISOFORM B-RELATED"/>
    <property type="match status" value="1"/>
</dbReference>
<evidence type="ECO:0000313" key="2">
    <source>
        <dbReference type="EMBL" id="KAJ8364541.1"/>
    </source>
</evidence>
<dbReference type="InterPro" id="IPR016024">
    <property type="entry name" value="ARM-type_fold"/>
</dbReference>
<dbReference type="OrthoDB" id="8959815at2759"/>
<keyword evidence="3" id="KW-1185">Reference proteome</keyword>